<dbReference type="AlphaFoldDB" id="A0A8T2Q6F7"/>
<dbReference type="EMBL" id="CM035442">
    <property type="protein sequence ID" value="KAH7279552.1"/>
    <property type="molecule type" value="Genomic_DNA"/>
</dbReference>
<dbReference type="Proteomes" id="UP000825935">
    <property type="component" value="Chromosome 37"/>
</dbReference>
<protein>
    <submittedName>
        <fullName evidence="1">Uncharacterized protein</fullName>
    </submittedName>
</protein>
<organism evidence="1 2">
    <name type="scientific">Ceratopteris richardii</name>
    <name type="common">Triangle waterfern</name>
    <dbReference type="NCBI Taxonomy" id="49495"/>
    <lineage>
        <taxon>Eukaryota</taxon>
        <taxon>Viridiplantae</taxon>
        <taxon>Streptophyta</taxon>
        <taxon>Embryophyta</taxon>
        <taxon>Tracheophyta</taxon>
        <taxon>Polypodiopsida</taxon>
        <taxon>Polypodiidae</taxon>
        <taxon>Polypodiales</taxon>
        <taxon>Pteridineae</taxon>
        <taxon>Pteridaceae</taxon>
        <taxon>Parkerioideae</taxon>
        <taxon>Ceratopteris</taxon>
    </lineage>
</organism>
<reference evidence="1" key="1">
    <citation type="submission" date="2021-08" db="EMBL/GenBank/DDBJ databases">
        <title>WGS assembly of Ceratopteris richardii.</title>
        <authorList>
            <person name="Marchant D.B."/>
            <person name="Chen G."/>
            <person name="Jenkins J."/>
            <person name="Shu S."/>
            <person name="Leebens-Mack J."/>
            <person name="Grimwood J."/>
            <person name="Schmutz J."/>
            <person name="Soltis P."/>
            <person name="Soltis D."/>
            <person name="Chen Z.-H."/>
        </authorList>
    </citation>
    <scope>NUCLEOTIDE SEQUENCE</scope>
    <source>
        <strain evidence="1">Whitten #5841</strain>
        <tissue evidence="1">Leaf</tissue>
    </source>
</reference>
<sequence length="170" mass="19883">MLSELPFSKNSESASVLRYPLNSLKFHFKICPSRDVLLKHTNRVFTRAVLQKSELPQSLPPKSIPHEESKLQLLHRRKYPPNKNDLSFSAHCRRFLSFLSLFSSSSPCQLHVFLPFFEQRNMLKRKRKHEPSIRLSSLSRSRKEFPSTSNSRPPALYMVLSHFFLCGLKR</sequence>
<proteinExistence type="predicted"/>
<gene>
    <name evidence="1" type="ORF">KP509_37G024200</name>
</gene>
<evidence type="ECO:0000313" key="2">
    <source>
        <dbReference type="Proteomes" id="UP000825935"/>
    </source>
</evidence>
<accession>A0A8T2Q6F7</accession>
<evidence type="ECO:0000313" key="1">
    <source>
        <dbReference type="EMBL" id="KAH7279552.1"/>
    </source>
</evidence>
<keyword evidence="2" id="KW-1185">Reference proteome</keyword>
<name>A0A8T2Q6F7_CERRI</name>
<comment type="caution">
    <text evidence="1">The sequence shown here is derived from an EMBL/GenBank/DDBJ whole genome shotgun (WGS) entry which is preliminary data.</text>
</comment>